<evidence type="ECO:0008006" key="4">
    <source>
        <dbReference type="Google" id="ProtNLM"/>
    </source>
</evidence>
<gene>
    <name evidence="2" type="ORF">Q9K02_02445</name>
</gene>
<reference evidence="2 3" key="1">
    <citation type="submission" date="2023-08" db="EMBL/GenBank/DDBJ databases">
        <title>genomic of G39.</title>
        <authorList>
            <person name="Wang Y."/>
        </authorList>
    </citation>
    <scope>NUCLEOTIDE SEQUENCE [LARGE SCALE GENOMIC DNA]</scope>
    <source>
        <strain evidence="2 3">G39</strain>
    </source>
</reference>
<dbReference type="Proteomes" id="UP001240639">
    <property type="component" value="Unassembled WGS sequence"/>
</dbReference>
<comment type="caution">
    <text evidence="2">The sequence shown here is derived from an EMBL/GenBank/DDBJ whole genome shotgun (WGS) entry which is preliminary data.</text>
</comment>
<feature type="region of interest" description="Disordered" evidence="1">
    <location>
        <begin position="1"/>
        <end position="23"/>
    </location>
</feature>
<dbReference type="RefSeq" id="WP_305931453.1">
    <property type="nucleotide sequence ID" value="NZ_JAVAIM010000001.1"/>
</dbReference>
<protein>
    <recommendedName>
        <fullName evidence="4">DUF995 domain-containing protein</fullName>
    </recommendedName>
</protein>
<evidence type="ECO:0000256" key="1">
    <source>
        <dbReference type="SAM" id="MobiDB-lite"/>
    </source>
</evidence>
<feature type="compositionally biased region" description="Polar residues" evidence="1">
    <location>
        <begin position="8"/>
        <end position="17"/>
    </location>
</feature>
<dbReference type="EMBL" id="JAVAIM010000001">
    <property type="protein sequence ID" value="MDP4573999.1"/>
    <property type="molecule type" value="Genomic_DNA"/>
</dbReference>
<evidence type="ECO:0000313" key="2">
    <source>
        <dbReference type="EMBL" id="MDP4573999.1"/>
    </source>
</evidence>
<sequence length="124" mass="14200">MVEDPQGNGATAATEDTSLPGDFTETAWRITSEDGARYTTYLDRDGSYRDLRNGDLWQEGQWTFNATGDERLCFTPDEENGVERCWKPESMTDDMMDATGPQDRRIELQRVDYRLPDESSTEDE</sequence>
<evidence type="ECO:0000313" key="3">
    <source>
        <dbReference type="Proteomes" id="UP001240639"/>
    </source>
</evidence>
<accession>A0ABT9HLH9</accession>
<proteinExistence type="predicted"/>
<keyword evidence="3" id="KW-1185">Reference proteome</keyword>
<name>A0ABT9HLH9_9SPHN</name>
<organism evidence="2 3">
    <name type="scientific">Qipengyuania profundimaris</name>
    <dbReference type="NCBI Taxonomy" id="3067652"/>
    <lineage>
        <taxon>Bacteria</taxon>
        <taxon>Pseudomonadati</taxon>
        <taxon>Pseudomonadota</taxon>
        <taxon>Alphaproteobacteria</taxon>
        <taxon>Sphingomonadales</taxon>
        <taxon>Erythrobacteraceae</taxon>
        <taxon>Qipengyuania</taxon>
    </lineage>
</organism>